<keyword evidence="4" id="KW-0808">Transferase</keyword>
<accession>A0AA86JFJ3</accession>
<feature type="transmembrane region" description="Helical" evidence="8">
    <location>
        <begin position="242"/>
        <end position="264"/>
    </location>
</feature>
<keyword evidence="5 8" id="KW-0812">Transmembrane</keyword>
<sequence length="504" mass="57929">MLNIYNINTIIKKHIYAFTGLFIIFMYLLINALNIQNNTFFIEKLMISSILFVIYFFKKKYDKDSLTNDDFITCIIIIGFIMRIGYMLYTPCNVREHDVGNLNLDSYGHASYILNIIQNHKLPNSNVGQFYQQPLFYLLSSLVSNIINTILGRNDSFFLVDAAKTVSCFASCSILILSLRIFEELDMKGTGKKIAMVLIAFLPNFYLMGGRVNSDALATFFMTATILYTLKWNKNISWKNTLILAVIFGCAVMTKISCGIIAVFTASIMIHKLYKMCKEHNAKEILIKLLSFACISFPLGLWYSVRNYILFNQSFMYVPKPSMNSGLYCGDHSLFERFILISFKNLFSSPYADPFNDYNYPSYLIKGAAFGEFKFNNQGFIPIMLLFFTMIIAAILMLSIIYVYIRSNAKIIIKYGLLLLFLLIYLSSIRFNISYPFGCTMDFRYIAVSYIIGTVFIGLTYEEIKTNISLHKENSTSLKSWFLSLVNITIAMFSIFSLIFYLSI</sequence>
<dbReference type="EMBL" id="CAKJVE010000001">
    <property type="protein sequence ID" value="CAG9701832.1"/>
    <property type="molecule type" value="Genomic_DNA"/>
</dbReference>
<evidence type="ECO:0000256" key="1">
    <source>
        <dbReference type="ARBA" id="ARBA00004651"/>
    </source>
</evidence>
<feature type="transmembrane region" description="Helical" evidence="8">
    <location>
        <begin position="69"/>
        <end position="89"/>
    </location>
</feature>
<dbReference type="InterPro" id="IPR038731">
    <property type="entry name" value="RgtA/B/C-like"/>
</dbReference>
<keyword evidence="7 8" id="KW-0472">Membrane</keyword>
<dbReference type="PANTHER" id="PTHR33908">
    <property type="entry name" value="MANNOSYLTRANSFERASE YKCB-RELATED"/>
    <property type="match status" value="1"/>
</dbReference>
<evidence type="ECO:0000256" key="3">
    <source>
        <dbReference type="ARBA" id="ARBA00022676"/>
    </source>
</evidence>
<feature type="transmembrane region" description="Helical" evidence="8">
    <location>
        <begin position="39"/>
        <end position="57"/>
    </location>
</feature>
<dbReference type="GO" id="GO:0016763">
    <property type="term" value="F:pentosyltransferase activity"/>
    <property type="evidence" value="ECO:0007669"/>
    <property type="project" value="TreeGrafter"/>
</dbReference>
<protein>
    <recommendedName>
        <fullName evidence="9">Glycosyltransferase RgtA/B/C/D-like domain-containing protein</fullName>
    </recommendedName>
</protein>
<dbReference type="GO" id="GO:0009103">
    <property type="term" value="P:lipopolysaccharide biosynthetic process"/>
    <property type="evidence" value="ECO:0007669"/>
    <property type="project" value="UniProtKB-ARBA"/>
</dbReference>
<evidence type="ECO:0000256" key="4">
    <source>
        <dbReference type="ARBA" id="ARBA00022679"/>
    </source>
</evidence>
<dbReference type="PANTHER" id="PTHR33908:SF11">
    <property type="entry name" value="MEMBRANE PROTEIN"/>
    <property type="match status" value="1"/>
</dbReference>
<keyword evidence="6 8" id="KW-1133">Transmembrane helix</keyword>
<evidence type="ECO:0000256" key="2">
    <source>
        <dbReference type="ARBA" id="ARBA00022475"/>
    </source>
</evidence>
<dbReference type="AlphaFoldDB" id="A0AA86JFJ3"/>
<feature type="transmembrane region" description="Helical" evidence="8">
    <location>
        <begin position="285"/>
        <end position="305"/>
    </location>
</feature>
<feature type="transmembrane region" description="Helical" evidence="8">
    <location>
        <begin position="412"/>
        <end position="431"/>
    </location>
</feature>
<evidence type="ECO:0000313" key="11">
    <source>
        <dbReference type="EMBL" id="CAI3551783.1"/>
    </source>
</evidence>
<dbReference type="Proteomes" id="UP001189143">
    <property type="component" value="Unassembled WGS sequence"/>
</dbReference>
<comment type="caution">
    <text evidence="10">The sequence shown here is derived from an EMBL/GenBank/DDBJ whole genome shotgun (WGS) entry which is preliminary data.</text>
</comment>
<reference evidence="11" key="2">
    <citation type="submission" date="2022-10" db="EMBL/GenBank/DDBJ databases">
        <authorList>
            <person name="Aires J."/>
            <person name="Mesa V."/>
        </authorList>
    </citation>
    <scope>NUCLEOTIDE SEQUENCE</scope>
    <source>
        <strain evidence="11">Clostridium neonatale JD116</strain>
    </source>
</reference>
<organism evidence="10 12">
    <name type="scientific">Clostridium neonatale</name>
    <dbReference type="NCBI Taxonomy" id="137838"/>
    <lineage>
        <taxon>Bacteria</taxon>
        <taxon>Bacillati</taxon>
        <taxon>Bacillota</taxon>
        <taxon>Clostridia</taxon>
        <taxon>Eubacteriales</taxon>
        <taxon>Clostridiaceae</taxon>
        <taxon>Clostridium</taxon>
    </lineage>
</organism>
<keyword evidence="2" id="KW-1003">Cell membrane</keyword>
<feature type="transmembrane region" description="Helical" evidence="8">
    <location>
        <begin position="194"/>
        <end position="212"/>
    </location>
</feature>
<evidence type="ECO:0000256" key="8">
    <source>
        <dbReference type="SAM" id="Phobius"/>
    </source>
</evidence>
<feature type="transmembrane region" description="Helical" evidence="8">
    <location>
        <begin position="380"/>
        <end position="405"/>
    </location>
</feature>
<dbReference type="InterPro" id="IPR050297">
    <property type="entry name" value="LipidA_mod_glycosyltrf_83"/>
</dbReference>
<proteinExistence type="predicted"/>
<dbReference type="GO" id="GO:0005886">
    <property type="term" value="C:plasma membrane"/>
    <property type="evidence" value="ECO:0007669"/>
    <property type="project" value="UniProtKB-SubCell"/>
</dbReference>
<evidence type="ECO:0000313" key="12">
    <source>
        <dbReference type="Proteomes" id="UP000789738"/>
    </source>
</evidence>
<evidence type="ECO:0000256" key="5">
    <source>
        <dbReference type="ARBA" id="ARBA00022692"/>
    </source>
</evidence>
<feature type="transmembrane region" description="Helical" evidence="8">
    <location>
        <begin position="443"/>
        <end position="461"/>
    </location>
</feature>
<feature type="transmembrane region" description="Helical" evidence="8">
    <location>
        <begin position="481"/>
        <end position="502"/>
    </location>
</feature>
<dbReference type="Pfam" id="PF13231">
    <property type="entry name" value="PMT_2"/>
    <property type="match status" value="1"/>
</dbReference>
<comment type="subcellular location">
    <subcellularLocation>
        <location evidence="1">Cell membrane</location>
        <topology evidence="1">Multi-pass membrane protein</topology>
    </subcellularLocation>
</comment>
<dbReference type="RefSeq" id="WP_230143008.1">
    <property type="nucleotide sequence ID" value="NZ_CAKJVF010000241.1"/>
</dbReference>
<evidence type="ECO:0000259" key="9">
    <source>
        <dbReference type="Pfam" id="PF13231"/>
    </source>
</evidence>
<name>A0AA86JFJ3_9CLOT</name>
<feature type="transmembrane region" description="Helical" evidence="8">
    <location>
        <begin position="15"/>
        <end position="33"/>
    </location>
</feature>
<evidence type="ECO:0000313" key="10">
    <source>
        <dbReference type="EMBL" id="CAG9701832.1"/>
    </source>
</evidence>
<reference evidence="10" key="1">
    <citation type="submission" date="2021-10" db="EMBL/GenBank/DDBJ databases">
        <authorList>
            <person name="Mesa V."/>
        </authorList>
    </citation>
    <scope>NUCLEOTIDE SEQUENCE</scope>
    <source>
        <strain evidence="10">CC3_PB</strain>
    </source>
</reference>
<dbReference type="EMBL" id="CAMTCP010000099">
    <property type="protein sequence ID" value="CAI3551783.1"/>
    <property type="molecule type" value="Genomic_DNA"/>
</dbReference>
<keyword evidence="3" id="KW-0328">Glycosyltransferase</keyword>
<gene>
    <name evidence="11" type="ORF">CNEO2_180066</name>
    <name evidence="10" type="ORF">CNEO_10303</name>
</gene>
<evidence type="ECO:0000256" key="7">
    <source>
        <dbReference type="ARBA" id="ARBA00023136"/>
    </source>
</evidence>
<dbReference type="Proteomes" id="UP000789738">
    <property type="component" value="Unassembled WGS sequence"/>
</dbReference>
<evidence type="ECO:0000256" key="6">
    <source>
        <dbReference type="ARBA" id="ARBA00022989"/>
    </source>
</evidence>
<feature type="domain" description="Glycosyltransferase RgtA/B/C/D-like" evidence="9">
    <location>
        <begin position="194"/>
        <end position="295"/>
    </location>
</feature>